<reference evidence="2 3" key="1">
    <citation type="submission" date="2018-01" db="EMBL/GenBank/DDBJ databases">
        <title>G. obscuriglobus.</title>
        <authorList>
            <person name="Franke J."/>
            <person name="Blomberg W."/>
            <person name="Selmecki A."/>
        </authorList>
    </citation>
    <scope>NUCLEOTIDE SEQUENCE [LARGE SCALE GENOMIC DNA]</scope>
    <source>
        <strain evidence="2 3">DSM 5831</strain>
    </source>
</reference>
<accession>A0A2Z3H306</accession>
<dbReference type="InterPro" id="IPR050993">
    <property type="entry name" value="Isochorismatase_domain"/>
</dbReference>
<dbReference type="PANTHER" id="PTHR14119:SF3">
    <property type="entry name" value="ISOCHORISMATASE DOMAIN-CONTAINING PROTEIN 2"/>
    <property type="match status" value="1"/>
</dbReference>
<dbReference type="SUPFAM" id="SSF52499">
    <property type="entry name" value="Isochorismatase-like hydrolases"/>
    <property type="match status" value="1"/>
</dbReference>
<feature type="domain" description="Isochorismatase-like" evidence="1">
    <location>
        <begin position="12"/>
        <end position="160"/>
    </location>
</feature>
<evidence type="ECO:0000259" key="1">
    <source>
        <dbReference type="Pfam" id="PF00857"/>
    </source>
</evidence>
<dbReference type="OrthoDB" id="9789777at2"/>
<dbReference type="AlphaFoldDB" id="A0A2Z3H306"/>
<proteinExistence type="predicted"/>
<keyword evidence="2" id="KW-0378">Hydrolase</keyword>
<sequence length="186" mass="19901">MSTVKRLNAETSAVVVVDIQDRLLAKVPGRDSLVRNAGFVLDVAAKLAVPVRAAEQYPKGLGPTTAEIARRLPSPPPAKTSFSCCGAGTFLEELEMLRRPQVVLVGMETHVCVLQTALDFLHAGLHVFLATDALAARNAVDHDTAVRRLELAGAVPTTVEAVAFEWLRDAAHAQFKAVSELVKARG</sequence>
<dbReference type="KEGG" id="gog:C1280_14585"/>
<dbReference type="RefSeq" id="WP_010033676.1">
    <property type="nucleotide sequence ID" value="NZ_CP025958.1"/>
</dbReference>
<protein>
    <submittedName>
        <fullName evidence="2">Hydrolase</fullName>
    </submittedName>
</protein>
<dbReference type="Gene3D" id="3.40.50.850">
    <property type="entry name" value="Isochorismatase-like"/>
    <property type="match status" value="1"/>
</dbReference>
<organism evidence="2 3">
    <name type="scientific">Gemmata obscuriglobus</name>
    <dbReference type="NCBI Taxonomy" id="114"/>
    <lineage>
        <taxon>Bacteria</taxon>
        <taxon>Pseudomonadati</taxon>
        <taxon>Planctomycetota</taxon>
        <taxon>Planctomycetia</taxon>
        <taxon>Gemmatales</taxon>
        <taxon>Gemmataceae</taxon>
        <taxon>Gemmata</taxon>
    </lineage>
</organism>
<name>A0A2Z3H306_9BACT</name>
<evidence type="ECO:0000313" key="2">
    <source>
        <dbReference type="EMBL" id="AWM38097.1"/>
    </source>
</evidence>
<dbReference type="InterPro" id="IPR036380">
    <property type="entry name" value="Isochorismatase-like_sf"/>
</dbReference>
<dbReference type="PANTHER" id="PTHR14119">
    <property type="entry name" value="HYDROLASE"/>
    <property type="match status" value="1"/>
</dbReference>
<dbReference type="Proteomes" id="UP000245802">
    <property type="component" value="Chromosome"/>
</dbReference>
<evidence type="ECO:0000313" key="3">
    <source>
        <dbReference type="Proteomes" id="UP000245802"/>
    </source>
</evidence>
<dbReference type="Pfam" id="PF00857">
    <property type="entry name" value="Isochorismatase"/>
    <property type="match status" value="1"/>
</dbReference>
<dbReference type="InterPro" id="IPR000868">
    <property type="entry name" value="Isochorismatase-like_dom"/>
</dbReference>
<dbReference type="GO" id="GO:0016787">
    <property type="term" value="F:hydrolase activity"/>
    <property type="evidence" value="ECO:0007669"/>
    <property type="project" value="UniProtKB-KW"/>
</dbReference>
<keyword evidence="3" id="KW-1185">Reference proteome</keyword>
<gene>
    <name evidence="2" type="ORF">C1280_14585</name>
</gene>
<dbReference type="EMBL" id="CP025958">
    <property type="protein sequence ID" value="AWM38097.1"/>
    <property type="molecule type" value="Genomic_DNA"/>
</dbReference>